<reference evidence="2" key="1">
    <citation type="submission" date="2015-12" db="EMBL/GenBank/DDBJ databases">
        <title>Update maize B73 reference genome by single molecule sequencing technologies.</title>
        <authorList>
            <consortium name="Maize Genome Sequencing Project"/>
            <person name="Ware D."/>
        </authorList>
    </citation>
    <scope>NUCLEOTIDE SEQUENCE [LARGE SCALE GENOMIC DNA]</scope>
    <source>
        <strain evidence="2">cv. B73</strain>
    </source>
</reference>
<reference evidence="1" key="3">
    <citation type="submission" date="2021-05" db="UniProtKB">
        <authorList>
            <consortium name="EnsemblPlants"/>
        </authorList>
    </citation>
    <scope>IDENTIFICATION</scope>
    <source>
        <strain evidence="1">cv. B73</strain>
    </source>
</reference>
<keyword evidence="2" id="KW-1185">Reference proteome</keyword>
<protein>
    <submittedName>
        <fullName evidence="1">Uncharacterized protein</fullName>
    </submittedName>
</protein>
<sequence length="67" mass="7927">MCYLPLGTKGDTIILPCRYMRSETKMPRRVCIYTSFMHVPWLPEEAWVLKLKEVVLTSYCRNEIKST</sequence>
<organism evidence="1 2">
    <name type="scientific">Zea mays</name>
    <name type="common">Maize</name>
    <dbReference type="NCBI Taxonomy" id="4577"/>
    <lineage>
        <taxon>Eukaryota</taxon>
        <taxon>Viridiplantae</taxon>
        <taxon>Streptophyta</taxon>
        <taxon>Embryophyta</taxon>
        <taxon>Tracheophyta</taxon>
        <taxon>Spermatophyta</taxon>
        <taxon>Magnoliopsida</taxon>
        <taxon>Liliopsida</taxon>
        <taxon>Poales</taxon>
        <taxon>Poaceae</taxon>
        <taxon>PACMAD clade</taxon>
        <taxon>Panicoideae</taxon>
        <taxon>Andropogonodae</taxon>
        <taxon>Andropogoneae</taxon>
        <taxon>Tripsacinae</taxon>
        <taxon>Zea</taxon>
    </lineage>
</organism>
<accession>A0A804M7W8</accession>
<evidence type="ECO:0000313" key="1">
    <source>
        <dbReference type="EnsemblPlants" id="Zm00001eb065530_P001"/>
    </source>
</evidence>
<dbReference type="Proteomes" id="UP000007305">
    <property type="component" value="Chromosome 1"/>
</dbReference>
<dbReference type="InParanoid" id="A0A804M7W8"/>
<dbReference type="AlphaFoldDB" id="A0A804M7W8"/>
<dbReference type="EnsemblPlants" id="Zm00001eb065530_T001">
    <property type="protein sequence ID" value="Zm00001eb065530_P001"/>
    <property type="gene ID" value="Zm00001eb065530"/>
</dbReference>
<evidence type="ECO:0000313" key="2">
    <source>
        <dbReference type="Proteomes" id="UP000007305"/>
    </source>
</evidence>
<dbReference type="Gramene" id="Zm00001eb065530_T001">
    <property type="protein sequence ID" value="Zm00001eb065530_P001"/>
    <property type="gene ID" value="Zm00001eb065530"/>
</dbReference>
<reference evidence="1" key="2">
    <citation type="submission" date="2019-07" db="EMBL/GenBank/DDBJ databases">
        <authorList>
            <person name="Seetharam A."/>
            <person name="Woodhouse M."/>
            <person name="Cannon E."/>
        </authorList>
    </citation>
    <scope>NUCLEOTIDE SEQUENCE [LARGE SCALE GENOMIC DNA]</scope>
    <source>
        <strain evidence="1">cv. B73</strain>
    </source>
</reference>
<proteinExistence type="predicted"/>
<name>A0A804M7W8_MAIZE</name>